<dbReference type="KEGG" id="vne:CFK40_10650"/>
<keyword evidence="4" id="KW-1185">Reference proteome</keyword>
<dbReference type="InterPro" id="IPR013078">
    <property type="entry name" value="His_Pase_superF_clade-1"/>
</dbReference>
<evidence type="ECO:0000313" key="4">
    <source>
        <dbReference type="Proteomes" id="UP000204391"/>
    </source>
</evidence>
<organism evidence="3 4">
    <name type="scientific">Virgibacillus necropolis</name>
    <dbReference type="NCBI Taxonomy" id="163877"/>
    <lineage>
        <taxon>Bacteria</taxon>
        <taxon>Bacillati</taxon>
        <taxon>Bacillota</taxon>
        <taxon>Bacilli</taxon>
        <taxon>Bacillales</taxon>
        <taxon>Bacillaceae</taxon>
        <taxon>Virgibacillus</taxon>
    </lineage>
</organism>
<protein>
    <submittedName>
        <fullName evidence="3">Histidine phosphatase family protein</fullName>
    </submittedName>
</protein>
<dbReference type="PANTHER" id="PTHR48100:SF1">
    <property type="entry name" value="HISTIDINE PHOSPHATASE FAMILY PROTEIN-RELATED"/>
    <property type="match status" value="1"/>
</dbReference>
<feature type="active site" description="Proton donor/acceptor" evidence="1">
    <location>
        <position position="84"/>
    </location>
</feature>
<feature type="active site" description="Tele-phosphohistidine intermediate" evidence="1">
    <location>
        <position position="9"/>
    </location>
</feature>
<dbReference type="AlphaFoldDB" id="A0A221MCN4"/>
<sequence>MIKIGIIRHGCTAWNKEGRAQGNSDIPLDNDGLVEAGKLAERLSEEEEWDIIYSSNLLRANQTAEVIGNRIDIEEINLDPRLREVGGGLIEGTTKKERIEKWGANWRELDLGIESTDKVIERGLSFIDEIIQKHDGKRVLIVSHGSFIKHLLKDLVPHVEESSLKNCSLTKLRKSKGEWELELHNCTRHFDC</sequence>
<dbReference type="InterPro" id="IPR029033">
    <property type="entry name" value="His_PPase_superfam"/>
</dbReference>
<dbReference type="CDD" id="cd07067">
    <property type="entry name" value="HP_PGM_like"/>
    <property type="match status" value="1"/>
</dbReference>
<dbReference type="PANTHER" id="PTHR48100">
    <property type="entry name" value="BROAD-SPECIFICITY PHOSPHATASE YOR283W-RELATED"/>
    <property type="match status" value="1"/>
</dbReference>
<dbReference type="GO" id="GO:0016791">
    <property type="term" value="F:phosphatase activity"/>
    <property type="evidence" value="ECO:0007669"/>
    <property type="project" value="TreeGrafter"/>
</dbReference>
<dbReference type="Pfam" id="PF00300">
    <property type="entry name" value="His_Phos_1"/>
    <property type="match status" value="1"/>
</dbReference>
<proteinExistence type="predicted"/>
<dbReference type="Gene3D" id="3.40.50.1240">
    <property type="entry name" value="Phosphoglycerate mutase-like"/>
    <property type="match status" value="1"/>
</dbReference>
<feature type="binding site" evidence="2">
    <location>
        <position position="59"/>
    </location>
    <ligand>
        <name>substrate</name>
    </ligand>
</feature>
<evidence type="ECO:0000256" key="2">
    <source>
        <dbReference type="PIRSR" id="PIRSR613078-2"/>
    </source>
</evidence>
<reference evidence="3 4" key="1">
    <citation type="journal article" date="2003" name="Int. J. Syst. Evol. Microbiol.">
        <title>Virgibacillus carmonensis sp. nov., Virgibacillus necropolis sp. nov. and Virgibacillus picturae sp. nov., three novel species isolated from deteriorated mural paintings, transfer of the species of the genus salibacillus to Virgibacillus, as Virgibacillus marismortui comb. nov. and Virgibacillus salexigens comb. nov., and emended description of the genus Virgibacillus.</title>
        <authorList>
            <person name="Heyrman J."/>
            <person name="Logan N.A."/>
            <person name="Busse H.J."/>
            <person name="Balcaen A."/>
            <person name="Lebbe L."/>
            <person name="Rodriguez-Diaz M."/>
            <person name="Swings J."/>
            <person name="De Vos P."/>
        </authorList>
    </citation>
    <scope>NUCLEOTIDE SEQUENCE [LARGE SCALE GENOMIC DNA]</scope>
    <source>
        <strain evidence="3 4">LMG 19488</strain>
    </source>
</reference>
<gene>
    <name evidence="3" type="ORF">CFK40_10650</name>
</gene>
<dbReference type="Proteomes" id="UP000204391">
    <property type="component" value="Chromosome"/>
</dbReference>
<feature type="binding site" evidence="2">
    <location>
        <begin position="8"/>
        <end position="15"/>
    </location>
    <ligand>
        <name>substrate</name>
    </ligand>
</feature>
<dbReference type="OrthoDB" id="9782128at2"/>
<dbReference type="InterPro" id="IPR050275">
    <property type="entry name" value="PGM_Phosphatase"/>
</dbReference>
<dbReference type="SUPFAM" id="SSF53254">
    <property type="entry name" value="Phosphoglycerate mutase-like"/>
    <property type="match status" value="1"/>
</dbReference>
<evidence type="ECO:0000256" key="1">
    <source>
        <dbReference type="PIRSR" id="PIRSR613078-1"/>
    </source>
</evidence>
<dbReference type="RefSeq" id="WP_089532286.1">
    <property type="nucleotide sequence ID" value="NZ_CP022437.1"/>
</dbReference>
<dbReference type="GO" id="GO:0005737">
    <property type="term" value="C:cytoplasm"/>
    <property type="evidence" value="ECO:0007669"/>
    <property type="project" value="TreeGrafter"/>
</dbReference>
<dbReference type="SMART" id="SM00855">
    <property type="entry name" value="PGAM"/>
    <property type="match status" value="1"/>
</dbReference>
<feature type="binding site" evidence="2">
    <location>
        <position position="95"/>
    </location>
    <ligand>
        <name>substrate</name>
    </ligand>
</feature>
<evidence type="ECO:0000313" key="3">
    <source>
        <dbReference type="EMBL" id="ASN05436.1"/>
    </source>
</evidence>
<name>A0A221MCN4_9BACI</name>
<accession>A0A221MCN4</accession>
<dbReference type="EMBL" id="CP022437">
    <property type="protein sequence ID" value="ASN05436.1"/>
    <property type="molecule type" value="Genomic_DNA"/>
</dbReference>